<dbReference type="Proteomes" id="UP000261811">
    <property type="component" value="Unassembled WGS sequence"/>
</dbReference>
<evidence type="ECO:0000313" key="1">
    <source>
        <dbReference type="EMBL" id="RFU40851.1"/>
    </source>
</evidence>
<dbReference type="EMBL" id="QURH01000255">
    <property type="protein sequence ID" value="RFU40851.1"/>
    <property type="molecule type" value="Genomic_DNA"/>
</dbReference>
<keyword evidence="2" id="KW-1185">Reference proteome</keyword>
<sequence length="69" mass="7129">MFTGQVTLLMGIGRVTPEHAAGAGATPMDTGATTARASAVIMSPPRTATDRLLMMPPQTALVPVEPEHT</sequence>
<evidence type="ECO:0000313" key="2">
    <source>
        <dbReference type="Proteomes" id="UP000261811"/>
    </source>
</evidence>
<name>A0A372JLG3_9ACTN</name>
<reference evidence="1 2" key="1">
    <citation type="submission" date="2018-08" db="EMBL/GenBank/DDBJ databases">
        <title>Actinomadura jelena sp. nov., a novel Actinomycete isolated from soil in Chad.</title>
        <authorList>
            <person name="Shi L."/>
        </authorList>
    </citation>
    <scope>NUCLEOTIDE SEQUENCE [LARGE SCALE GENOMIC DNA]</scope>
    <source>
        <strain evidence="1 2">NEAU-G17</strain>
    </source>
</reference>
<proteinExistence type="predicted"/>
<protein>
    <submittedName>
        <fullName evidence="1">Uncharacterized protein</fullName>
    </submittedName>
</protein>
<gene>
    <name evidence="1" type="ORF">DZF91_15085</name>
</gene>
<accession>A0A372JLG3</accession>
<dbReference type="AlphaFoldDB" id="A0A372JLG3"/>
<comment type="caution">
    <text evidence="1">The sequence shown here is derived from an EMBL/GenBank/DDBJ whole genome shotgun (WGS) entry which is preliminary data.</text>
</comment>
<organism evidence="1 2">
    <name type="scientific">Actinomadura logoneensis</name>
    <dbReference type="NCBI Taxonomy" id="2293572"/>
    <lineage>
        <taxon>Bacteria</taxon>
        <taxon>Bacillati</taxon>
        <taxon>Actinomycetota</taxon>
        <taxon>Actinomycetes</taxon>
        <taxon>Streptosporangiales</taxon>
        <taxon>Thermomonosporaceae</taxon>
        <taxon>Actinomadura</taxon>
    </lineage>
</organism>